<dbReference type="PRINTS" id="PR00834">
    <property type="entry name" value="PROTEASES2C"/>
</dbReference>
<proteinExistence type="predicted"/>
<name>K1SNL3_9ZZZZ</name>
<accession>K1SNL3</accession>
<keyword evidence="1" id="KW-0645">Protease</keyword>
<reference evidence="1" key="1">
    <citation type="journal article" date="2013" name="Environ. Microbiol.">
        <title>Microbiota from the distal guts of lean and obese adolescents exhibit partial functional redundancy besides clear differences in community structure.</title>
        <authorList>
            <person name="Ferrer M."/>
            <person name="Ruiz A."/>
            <person name="Lanza F."/>
            <person name="Haange S.B."/>
            <person name="Oberbach A."/>
            <person name="Till H."/>
            <person name="Bargiela R."/>
            <person name="Campoy C."/>
            <person name="Segura M.T."/>
            <person name="Richter M."/>
            <person name="von Bergen M."/>
            <person name="Seifert J."/>
            <person name="Suarez A."/>
        </authorList>
    </citation>
    <scope>NUCLEOTIDE SEQUENCE</scope>
</reference>
<dbReference type="Gene3D" id="2.40.10.120">
    <property type="match status" value="1"/>
</dbReference>
<dbReference type="PANTHER" id="PTHR22939">
    <property type="entry name" value="SERINE PROTEASE FAMILY S1C HTRA-RELATED"/>
    <property type="match status" value="1"/>
</dbReference>
<evidence type="ECO:0000313" key="1">
    <source>
        <dbReference type="EMBL" id="EKC62212.1"/>
    </source>
</evidence>
<sequence length="93" mass="10114">MTVVAPDYKNPDNTKEYEATVVGSDTYSDLAVLKISRDDPFEYATLGDSDTVRVGQDVCVLGNPKQLLNSLTRVSYPVLAEPPLQTAHTAQAQ</sequence>
<keyword evidence="1" id="KW-0378">Hydrolase</keyword>
<dbReference type="Pfam" id="PF13365">
    <property type="entry name" value="Trypsin_2"/>
    <property type="match status" value="1"/>
</dbReference>
<protein>
    <submittedName>
        <fullName evidence="1">Serine protease</fullName>
    </submittedName>
</protein>
<gene>
    <name evidence="1" type="ORF">OBE_08084</name>
</gene>
<dbReference type="AlphaFoldDB" id="K1SNL3"/>
<dbReference type="PANTHER" id="PTHR22939:SF129">
    <property type="entry name" value="SERINE PROTEASE HTRA2, MITOCHONDRIAL"/>
    <property type="match status" value="1"/>
</dbReference>
<dbReference type="SUPFAM" id="SSF50494">
    <property type="entry name" value="Trypsin-like serine proteases"/>
    <property type="match status" value="1"/>
</dbReference>
<comment type="caution">
    <text evidence="1">The sequence shown here is derived from an EMBL/GenBank/DDBJ whole genome shotgun (WGS) entry which is preliminary data.</text>
</comment>
<dbReference type="GO" id="GO:0006508">
    <property type="term" value="P:proteolysis"/>
    <property type="evidence" value="ECO:0007669"/>
    <property type="project" value="UniProtKB-KW"/>
</dbReference>
<feature type="non-terminal residue" evidence="1">
    <location>
        <position position="93"/>
    </location>
</feature>
<dbReference type="InterPro" id="IPR009003">
    <property type="entry name" value="Peptidase_S1_PA"/>
</dbReference>
<dbReference type="GO" id="GO:0004252">
    <property type="term" value="F:serine-type endopeptidase activity"/>
    <property type="evidence" value="ECO:0007669"/>
    <property type="project" value="InterPro"/>
</dbReference>
<organism evidence="1">
    <name type="scientific">human gut metagenome</name>
    <dbReference type="NCBI Taxonomy" id="408170"/>
    <lineage>
        <taxon>unclassified sequences</taxon>
        <taxon>metagenomes</taxon>
        <taxon>organismal metagenomes</taxon>
    </lineage>
</organism>
<dbReference type="EMBL" id="AJWZ01005572">
    <property type="protein sequence ID" value="EKC62212.1"/>
    <property type="molecule type" value="Genomic_DNA"/>
</dbReference>
<dbReference type="InterPro" id="IPR001940">
    <property type="entry name" value="Peptidase_S1C"/>
</dbReference>